<accession>A0A975Y0I3</accession>
<keyword evidence="7 10" id="KW-0283">Flagellar rotation</keyword>
<dbReference type="Proteomes" id="UP000683575">
    <property type="component" value="Chromosome"/>
</dbReference>
<keyword evidence="4 10" id="KW-1003">Cell membrane</keyword>
<comment type="similarity">
    <text evidence="3 10">Belongs to the FliL family.</text>
</comment>
<evidence type="ECO:0000256" key="6">
    <source>
        <dbReference type="ARBA" id="ARBA00022692"/>
    </source>
</evidence>
<organism evidence="11 12">
    <name type="scientific">Nocardioides panacis</name>
    <dbReference type="NCBI Taxonomy" id="2849501"/>
    <lineage>
        <taxon>Bacteria</taxon>
        <taxon>Bacillati</taxon>
        <taxon>Actinomycetota</taxon>
        <taxon>Actinomycetes</taxon>
        <taxon>Propionibacteriales</taxon>
        <taxon>Nocardioidaceae</taxon>
        <taxon>Nocardioides</taxon>
    </lineage>
</organism>
<evidence type="ECO:0000256" key="4">
    <source>
        <dbReference type="ARBA" id="ARBA00022475"/>
    </source>
</evidence>
<protein>
    <recommendedName>
        <fullName evidence="10">Flagellar protein FliL</fullName>
    </recommendedName>
</protein>
<proteinExistence type="inferred from homology"/>
<dbReference type="GO" id="GO:0006935">
    <property type="term" value="P:chemotaxis"/>
    <property type="evidence" value="ECO:0007669"/>
    <property type="project" value="UniProtKB-KW"/>
</dbReference>
<dbReference type="PANTHER" id="PTHR35091:SF2">
    <property type="entry name" value="FLAGELLAR PROTEIN FLIL"/>
    <property type="match status" value="1"/>
</dbReference>
<keyword evidence="6 10" id="KW-0812">Transmembrane</keyword>
<evidence type="ECO:0000256" key="7">
    <source>
        <dbReference type="ARBA" id="ARBA00022779"/>
    </source>
</evidence>
<evidence type="ECO:0000256" key="5">
    <source>
        <dbReference type="ARBA" id="ARBA00022500"/>
    </source>
</evidence>
<evidence type="ECO:0000256" key="10">
    <source>
        <dbReference type="RuleBase" id="RU364125"/>
    </source>
</evidence>
<keyword evidence="12" id="KW-1185">Reference proteome</keyword>
<evidence type="ECO:0000256" key="9">
    <source>
        <dbReference type="ARBA" id="ARBA00023136"/>
    </source>
</evidence>
<dbReference type="EMBL" id="CP077062">
    <property type="protein sequence ID" value="QWZ08498.1"/>
    <property type="molecule type" value="Genomic_DNA"/>
</dbReference>
<dbReference type="RefSeq" id="WP_216939988.1">
    <property type="nucleotide sequence ID" value="NZ_CP077062.1"/>
</dbReference>
<name>A0A975Y0I3_9ACTN</name>
<evidence type="ECO:0000313" key="12">
    <source>
        <dbReference type="Proteomes" id="UP000683575"/>
    </source>
</evidence>
<keyword evidence="11" id="KW-0966">Cell projection</keyword>
<feature type="transmembrane region" description="Helical" evidence="10">
    <location>
        <begin position="27"/>
        <end position="45"/>
    </location>
</feature>
<dbReference type="PANTHER" id="PTHR35091">
    <property type="entry name" value="FLAGELLAR PROTEIN FLIL"/>
    <property type="match status" value="1"/>
</dbReference>
<dbReference type="Pfam" id="PF03748">
    <property type="entry name" value="FliL"/>
    <property type="match status" value="1"/>
</dbReference>
<keyword evidence="5 10" id="KW-0145">Chemotaxis</keyword>
<dbReference type="KEGG" id="nps:KRR39_01080"/>
<evidence type="ECO:0000256" key="3">
    <source>
        <dbReference type="ARBA" id="ARBA00008281"/>
    </source>
</evidence>
<evidence type="ECO:0000256" key="1">
    <source>
        <dbReference type="ARBA" id="ARBA00002254"/>
    </source>
</evidence>
<evidence type="ECO:0000256" key="8">
    <source>
        <dbReference type="ARBA" id="ARBA00022989"/>
    </source>
</evidence>
<evidence type="ECO:0000313" key="11">
    <source>
        <dbReference type="EMBL" id="QWZ08498.1"/>
    </source>
</evidence>
<dbReference type="AlphaFoldDB" id="A0A975Y0I3"/>
<comment type="subcellular location">
    <subcellularLocation>
        <location evidence="2">Cell membrane</location>
        <topology evidence="2">Single-pass membrane protein</topology>
    </subcellularLocation>
</comment>
<keyword evidence="11" id="KW-0969">Cilium</keyword>
<evidence type="ECO:0000256" key="2">
    <source>
        <dbReference type="ARBA" id="ARBA00004162"/>
    </source>
</evidence>
<keyword evidence="11" id="KW-0282">Flagellum</keyword>
<sequence length="150" mass="16140">MSVVDIAKPAAEATGEAPAPKGGKKKLILILVVVLVAAGAGYWFFMKPASGAEKAPEPGIVVKLDAIQINLADDHYLKVGIALQASKDAGEELDGSKALDETISLFSGQSMEDLSRRAFRDKMKKNLEHRLDEAYEGEVIGVYFTDFVSQ</sequence>
<dbReference type="GO" id="GO:0009425">
    <property type="term" value="C:bacterial-type flagellum basal body"/>
    <property type="evidence" value="ECO:0007669"/>
    <property type="project" value="InterPro"/>
</dbReference>
<gene>
    <name evidence="11" type="ORF">KRR39_01080</name>
</gene>
<keyword evidence="8 10" id="KW-1133">Transmembrane helix</keyword>
<keyword evidence="9 10" id="KW-0472">Membrane</keyword>
<dbReference type="GO" id="GO:0005886">
    <property type="term" value="C:plasma membrane"/>
    <property type="evidence" value="ECO:0007669"/>
    <property type="project" value="UniProtKB-SubCell"/>
</dbReference>
<reference evidence="11" key="1">
    <citation type="submission" date="2021-06" db="EMBL/GenBank/DDBJ databases">
        <title>Complete genome sequence of Nocardioides sp. G188.</title>
        <authorList>
            <person name="Im W.-T."/>
        </authorList>
    </citation>
    <scope>NUCLEOTIDE SEQUENCE</scope>
    <source>
        <strain evidence="11">G188</strain>
    </source>
</reference>
<dbReference type="GO" id="GO:0071978">
    <property type="term" value="P:bacterial-type flagellum-dependent swarming motility"/>
    <property type="evidence" value="ECO:0007669"/>
    <property type="project" value="TreeGrafter"/>
</dbReference>
<comment type="function">
    <text evidence="1 10">Controls the rotational direction of flagella during chemotaxis.</text>
</comment>
<dbReference type="InterPro" id="IPR005503">
    <property type="entry name" value="FliL"/>
</dbReference>